<dbReference type="STRING" id="1798497.A3D71_03185"/>
<organism evidence="2 3">
    <name type="scientific">Candidatus Kaiserbacteria bacterium RIFCSPHIGHO2_02_FULL_55_20</name>
    <dbReference type="NCBI Taxonomy" id="1798497"/>
    <lineage>
        <taxon>Bacteria</taxon>
        <taxon>Candidatus Kaiseribacteriota</taxon>
    </lineage>
</organism>
<reference evidence="2 3" key="1">
    <citation type="journal article" date="2016" name="Nat. Commun.">
        <title>Thousands of microbial genomes shed light on interconnected biogeochemical processes in an aquifer system.</title>
        <authorList>
            <person name="Anantharaman K."/>
            <person name="Brown C.T."/>
            <person name="Hug L.A."/>
            <person name="Sharon I."/>
            <person name="Castelle C.J."/>
            <person name="Probst A.J."/>
            <person name="Thomas B.C."/>
            <person name="Singh A."/>
            <person name="Wilkins M.J."/>
            <person name="Karaoz U."/>
            <person name="Brodie E.L."/>
            <person name="Williams K.H."/>
            <person name="Hubbard S.S."/>
            <person name="Banfield J.F."/>
        </authorList>
    </citation>
    <scope>NUCLEOTIDE SEQUENCE [LARGE SCALE GENOMIC DNA]</scope>
</reference>
<protein>
    <recommendedName>
        <fullName evidence="1">Peptidoglycan binding-like domain-containing protein</fullName>
    </recommendedName>
</protein>
<name>A0A1F6DVJ4_9BACT</name>
<dbReference type="InterPro" id="IPR036365">
    <property type="entry name" value="PGBD-like_sf"/>
</dbReference>
<dbReference type="Proteomes" id="UP000177652">
    <property type="component" value="Unassembled WGS sequence"/>
</dbReference>
<evidence type="ECO:0000313" key="2">
    <source>
        <dbReference type="EMBL" id="OGG65357.1"/>
    </source>
</evidence>
<feature type="domain" description="Peptidoglycan binding-like" evidence="1">
    <location>
        <begin position="75"/>
        <end position="137"/>
    </location>
</feature>
<dbReference type="AlphaFoldDB" id="A0A1F6DVJ4"/>
<proteinExistence type="predicted"/>
<dbReference type="EMBL" id="MFLK01000050">
    <property type="protein sequence ID" value="OGG65357.1"/>
    <property type="molecule type" value="Genomic_DNA"/>
</dbReference>
<dbReference type="InterPro" id="IPR036366">
    <property type="entry name" value="PGBDSf"/>
</dbReference>
<gene>
    <name evidence="2" type="ORF">A3D71_03185</name>
</gene>
<evidence type="ECO:0000313" key="3">
    <source>
        <dbReference type="Proteomes" id="UP000177652"/>
    </source>
</evidence>
<evidence type="ECO:0000259" key="1">
    <source>
        <dbReference type="Pfam" id="PF01471"/>
    </source>
</evidence>
<dbReference type="Pfam" id="PF01471">
    <property type="entry name" value="PG_binding_1"/>
    <property type="match status" value="1"/>
</dbReference>
<accession>A0A1F6DVJ4</accession>
<dbReference type="SUPFAM" id="SSF47090">
    <property type="entry name" value="PGBD-like"/>
    <property type="match status" value="1"/>
</dbReference>
<dbReference type="InterPro" id="IPR002477">
    <property type="entry name" value="Peptidoglycan-bd-like"/>
</dbReference>
<dbReference type="Gene3D" id="1.10.101.10">
    <property type="entry name" value="PGBD-like superfamily/PGBD"/>
    <property type="match status" value="1"/>
</dbReference>
<comment type="caution">
    <text evidence="2">The sequence shown here is derived from an EMBL/GenBank/DDBJ whole genome shotgun (WGS) entry which is preliminary data.</text>
</comment>
<sequence>MSKALATKNVAAILLAVVMVFGFAFSFATPAKADVLSDLQAQIATLMAQIAALQGGSSAGASCATFTQNLSVGKSGGEVMAVQKFLNTHGAQIAVTGAGSPGNETSYFGGLTRAAVTKFQAANGVSPVGIWGPMTRAKANSMCTGTPGTTVPGTTPVTGNGLKVALAADNPTYGALVQGQAIAELAKFTFSNPTASPITVTNLAFKRIGVSSDSTLANVYLFQGATRLTDSAGVSNTMFNYNAATGLFTVPAGGVVTISVRSDIAASTNGQQVGVQLTSVSASGLLDSSVVLPISGSALLISSATLATVDFGGTTLPTASAVNPQNDYVLWQNTVTIGTRAVTLSSFQLRNLGSIGLNDVRNLRLYVDGVLVGTPVANLTAGEISASWDLSGAPKRLETGGRVIKVIGDIVGGSSLTVQLSLRRAADARFVDTELNQPVLATAAGSAFSARSATSATIGAATVSVVKANTSPSANVTLGGSNIKFASFELRASGEDVKIESLNVMATASAGTRGLDNGKVFVDGVQIGSTKDLTDATDVNFTFGSSFIAKAGAVHIIDIYADAKSSTGAAYTTGETAVVRLSTGVDNAFGQVSLNAVDVPGSNTSGNTLTVSSGTLTATKYSGYGNQTIIPGTSNARLGSFTLSSGSTEGTNVNTIVVTLSADEAASITDLRLVDVATGAQIGTSKPAPASGDNSFSVNFDVAASASKTIDVVGNIKSGSNIGSWIAEVDTTTGGTGLSTGNSVTIGADLVLQTITVGTGSLTEATGTSPENANIIAGSNGVKVGSFNFTASNSSFTVQELAVKIPVNAATSVSGVTLKWAGGPANGVSAVLAVNSAAAYTHATSTFTGLTFAVPMNETKTIDVYVDVPTIANGATSGTAVSALLAWNSGFKAVDSAGTASTTMASYADLNGAATSGKGTMYVRKSKPTLAAVALDSSNLTEGSDQVLGRFSVTADSAGKIDWGSVVFTVNKRDVISIGATTTLKLWSGSNSIDGTFATTTGDLLGGLDACDNLTSCLLHFRPTTIETVEANSSKTYELRGTVGGTASGANNISVSIANPQTSASSTAVFGSAAGTQGVTTAASFAWSDWSDLADHSSDADGASTSDWTGDYLVKTLPLTIGNRSVNF</sequence>